<feature type="transmembrane region" description="Helical" evidence="2">
    <location>
        <begin position="178"/>
        <end position="197"/>
    </location>
</feature>
<accession>A0A3D8QLV6</accession>
<sequence length="213" mass="23313">MDQTTSRLRKTFHYPDDNDSDDSLPEALDEEEQDTLIRTLQQQNQTRNKQYTIALLSISLLSTLPYLASLFQRTTALLSILSITSLLSTAYLLSIFPAETTGLQILDDLIAPPQKNLKAYQNYQSTRTPPLLGNGLGAGGGGPIGELLPLLNLGLCTVLVIAGRVLRARVEMWNGFGWLPGFVYAVVLIAKAVMGSVDPEKELGELRYGFKGA</sequence>
<keyword evidence="2" id="KW-0812">Transmembrane</keyword>
<dbReference type="OrthoDB" id="3358048at2759"/>
<feature type="transmembrane region" description="Helical" evidence="2">
    <location>
        <begin position="77"/>
        <end position="96"/>
    </location>
</feature>
<dbReference type="Proteomes" id="UP000256328">
    <property type="component" value="Unassembled WGS sequence"/>
</dbReference>
<evidence type="ECO:0000313" key="4">
    <source>
        <dbReference type="Proteomes" id="UP000256328"/>
    </source>
</evidence>
<comment type="caution">
    <text evidence="3">The sequence shown here is derived from an EMBL/GenBank/DDBJ whole genome shotgun (WGS) entry which is preliminary data.</text>
</comment>
<dbReference type="EMBL" id="PDLN01000017">
    <property type="protein sequence ID" value="RDW62747.1"/>
    <property type="molecule type" value="Genomic_DNA"/>
</dbReference>
<proteinExistence type="predicted"/>
<keyword evidence="4" id="KW-1185">Reference proteome</keyword>
<evidence type="ECO:0000256" key="2">
    <source>
        <dbReference type="SAM" id="Phobius"/>
    </source>
</evidence>
<keyword evidence="2" id="KW-1133">Transmembrane helix</keyword>
<reference evidence="3 4" key="1">
    <citation type="journal article" date="2018" name="IMA Fungus">
        <title>IMA Genome-F 9: Draft genome sequence of Annulohypoxylon stygium, Aspergillus mulundensis, Berkeleyomyces basicola (syn. Thielaviopsis basicola), Ceratocystis smalleyi, two Cercospora beticola strains, Coleophoma cylindrospora, Fusarium fracticaudum, Phialophora cf. hyalina, and Morchella septimelata.</title>
        <authorList>
            <person name="Wingfield B.D."/>
            <person name="Bills G.F."/>
            <person name="Dong Y."/>
            <person name="Huang W."/>
            <person name="Nel W.J."/>
            <person name="Swalarsk-Parry B.S."/>
            <person name="Vaghefi N."/>
            <person name="Wilken P.M."/>
            <person name="An Z."/>
            <person name="de Beer Z.W."/>
            <person name="De Vos L."/>
            <person name="Chen L."/>
            <person name="Duong T.A."/>
            <person name="Gao Y."/>
            <person name="Hammerbacher A."/>
            <person name="Kikkert J.R."/>
            <person name="Li Y."/>
            <person name="Li H."/>
            <person name="Li K."/>
            <person name="Li Q."/>
            <person name="Liu X."/>
            <person name="Ma X."/>
            <person name="Naidoo K."/>
            <person name="Pethybridge S.J."/>
            <person name="Sun J."/>
            <person name="Steenkamp E.T."/>
            <person name="van der Nest M.A."/>
            <person name="van Wyk S."/>
            <person name="Wingfield M.J."/>
            <person name="Xiong C."/>
            <person name="Yue Q."/>
            <person name="Zhang X."/>
        </authorList>
    </citation>
    <scope>NUCLEOTIDE SEQUENCE [LARGE SCALE GENOMIC DNA]</scope>
    <source>
        <strain evidence="3 4">BP5796</strain>
    </source>
</reference>
<gene>
    <name evidence="3" type="ORF">BP5796_11049</name>
</gene>
<feature type="transmembrane region" description="Helical" evidence="2">
    <location>
        <begin position="147"/>
        <end position="166"/>
    </location>
</feature>
<evidence type="ECO:0000313" key="3">
    <source>
        <dbReference type="EMBL" id="RDW62747.1"/>
    </source>
</evidence>
<evidence type="ECO:0000256" key="1">
    <source>
        <dbReference type="SAM" id="MobiDB-lite"/>
    </source>
</evidence>
<dbReference type="AlphaFoldDB" id="A0A3D8QLV6"/>
<keyword evidence="2" id="KW-0472">Membrane</keyword>
<protein>
    <submittedName>
        <fullName evidence="3">Uncharacterized protein</fullName>
    </submittedName>
</protein>
<organism evidence="3 4">
    <name type="scientific">Coleophoma crateriformis</name>
    <dbReference type="NCBI Taxonomy" id="565419"/>
    <lineage>
        <taxon>Eukaryota</taxon>
        <taxon>Fungi</taxon>
        <taxon>Dikarya</taxon>
        <taxon>Ascomycota</taxon>
        <taxon>Pezizomycotina</taxon>
        <taxon>Leotiomycetes</taxon>
        <taxon>Helotiales</taxon>
        <taxon>Dermateaceae</taxon>
        <taxon>Coleophoma</taxon>
    </lineage>
</organism>
<name>A0A3D8QLV6_9HELO</name>
<feature type="region of interest" description="Disordered" evidence="1">
    <location>
        <begin position="1"/>
        <end position="24"/>
    </location>
</feature>